<protein>
    <submittedName>
        <fullName evidence="2">Glyoxalase</fullName>
    </submittedName>
</protein>
<evidence type="ECO:0000313" key="2">
    <source>
        <dbReference type="EMBL" id="MTD57668.1"/>
    </source>
</evidence>
<dbReference type="InterPro" id="IPR052164">
    <property type="entry name" value="Anthracycline_SecMetBiosynth"/>
</dbReference>
<gene>
    <name evidence="2" type="ORF">GKO32_27370</name>
</gene>
<dbReference type="PROSITE" id="PS51819">
    <property type="entry name" value="VOC"/>
    <property type="match status" value="1"/>
</dbReference>
<keyword evidence="3" id="KW-1185">Reference proteome</keyword>
<dbReference type="Pfam" id="PF00903">
    <property type="entry name" value="Glyoxalase"/>
    <property type="match status" value="1"/>
</dbReference>
<dbReference type="InterPro" id="IPR004360">
    <property type="entry name" value="Glyas_Fos-R_dOase_dom"/>
</dbReference>
<dbReference type="InterPro" id="IPR029068">
    <property type="entry name" value="Glyas_Bleomycin-R_OHBP_Dase"/>
</dbReference>
<dbReference type="PANTHER" id="PTHR33993">
    <property type="entry name" value="GLYOXALASE-RELATED"/>
    <property type="match status" value="1"/>
</dbReference>
<dbReference type="Gene3D" id="3.10.180.10">
    <property type="entry name" value="2,3-Dihydroxybiphenyl 1,2-Dioxygenase, domain 1"/>
    <property type="match status" value="1"/>
</dbReference>
<dbReference type="SUPFAM" id="SSF54593">
    <property type="entry name" value="Glyoxalase/Bleomycin resistance protein/Dihydroxybiphenyl dioxygenase"/>
    <property type="match status" value="1"/>
</dbReference>
<name>A0A6N7Z071_9PSEU</name>
<evidence type="ECO:0000259" key="1">
    <source>
        <dbReference type="PROSITE" id="PS51819"/>
    </source>
</evidence>
<dbReference type="InterPro" id="IPR037523">
    <property type="entry name" value="VOC_core"/>
</dbReference>
<evidence type="ECO:0000313" key="3">
    <source>
        <dbReference type="Proteomes" id="UP000440096"/>
    </source>
</evidence>
<organism evidence="2 3">
    <name type="scientific">Amycolatopsis pithecellobii</name>
    <dbReference type="NCBI Taxonomy" id="664692"/>
    <lineage>
        <taxon>Bacteria</taxon>
        <taxon>Bacillati</taxon>
        <taxon>Actinomycetota</taxon>
        <taxon>Actinomycetes</taxon>
        <taxon>Pseudonocardiales</taxon>
        <taxon>Pseudonocardiaceae</taxon>
        <taxon>Amycolatopsis</taxon>
    </lineage>
</organism>
<dbReference type="Proteomes" id="UP000440096">
    <property type="component" value="Unassembled WGS sequence"/>
</dbReference>
<dbReference type="OrthoDB" id="4565236at2"/>
<proteinExistence type="predicted"/>
<dbReference type="AlphaFoldDB" id="A0A6N7Z071"/>
<dbReference type="RefSeq" id="WP_154759787.1">
    <property type="nucleotide sequence ID" value="NZ_WMBA01000052.1"/>
</dbReference>
<feature type="domain" description="VOC" evidence="1">
    <location>
        <begin position="4"/>
        <end position="113"/>
    </location>
</feature>
<dbReference type="EMBL" id="WMBA01000052">
    <property type="protein sequence ID" value="MTD57668.1"/>
    <property type="molecule type" value="Genomic_DNA"/>
</dbReference>
<reference evidence="2 3" key="1">
    <citation type="submission" date="2019-11" db="EMBL/GenBank/DDBJ databases">
        <title>Draft genome of Amycolatopsis RM579.</title>
        <authorList>
            <person name="Duangmal K."/>
            <person name="Mingma R."/>
        </authorList>
    </citation>
    <scope>NUCLEOTIDE SEQUENCE [LARGE SCALE GENOMIC DNA]</scope>
    <source>
        <strain evidence="2 3">RM579</strain>
    </source>
</reference>
<accession>A0A6N7Z071</accession>
<comment type="caution">
    <text evidence="2">The sequence shown here is derived from an EMBL/GenBank/DDBJ whole genome shotgun (WGS) entry which is preliminary data.</text>
</comment>
<sequence>MSEQPTTILFPVRDLAKTKALFKALLGVDPTSDEPYYVSFETGGRHIGLVPNGHSQGMTGPVVYWSVDDIKGTVQTLLDAGAQVQQDVRNVGGGRMVATVTDADGNPIGLMQDS</sequence>